<name>A0ABN9WNR0_9DINO</name>
<proteinExistence type="predicted"/>
<feature type="compositionally biased region" description="Gly residues" evidence="1">
    <location>
        <begin position="75"/>
        <end position="90"/>
    </location>
</feature>
<gene>
    <name evidence="2" type="ORF">PCOR1329_LOCUS69074</name>
</gene>
<organism evidence="2 3">
    <name type="scientific">Prorocentrum cordatum</name>
    <dbReference type="NCBI Taxonomy" id="2364126"/>
    <lineage>
        <taxon>Eukaryota</taxon>
        <taxon>Sar</taxon>
        <taxon>Alveolata</taxon>
        <taxon>Dinophyceae</taxon>
        <taxon>Prorocentrales</taxon>
        <taxon>Prorocentraceae</taxon>
        <taxon>Prorocentrum</taxon>
    </lineage>
</organism>
<dbReference type="EMBL" id="CAUYUJ010019049">
    <property type="protein sequence ID" value="CAK0888256.1"/>
    <property type="molecule type" value="Genomic_DNA"/>
</dbReference>
<keyword evidence="3" id="KW-1185">Reference proteome</keyword>
<comment type="caution">
    <text evidence="2">The sequence shown here is derived from an EMBL/GenBank/DDBJ whole genome shotgun (WGS) entry which is preliminary data.</text>
</comment>
<feature type="compositionally biased region" description="Basic residues" evidence="1">
    <location>
        <begin position="15"/>
        <end position="32"/>
    </location>
</feature>
<feature type="region of interest" description="Disordered" evidence="1">
    <location>
        <begin position="1"/>
        <end position="107"/>
    </location>
</feature>
<feature type="non-terminal residue" evidence="2">
    <location>
        <position position="1"/>
    </location>
</feature>
<sequence>GAAAALQRPVGRAAARAHRRGRATGARRRRPAGRAAGPAPRRGRSIGPSRHAQDGPSGDRGPQGAPAAAPRPRGGAEGGGIRGARGGWGAAGPLRAQRGGRPTLHLQGGDPLFDRLVQAGVPDVDRASAVGFGGSHWAQREDEVGYRGAARRIRDRMDM</sequence>
<reference evidence="2" key="1">
    <citation type="submission" date="2023-10" db="EMBL/GenBank/DDBJ databases">
        <authorList>
            <person name="Chen Y."/>
            <person name="Shah S."/>
            <person name="Dougan E. K."/>
            <person name="Thang M."/>
            <person name="Chan C."/>
        </authorList>
    </citation>
    <scope>NUCLEOTIDE SEQUENCE [LARGE SCALE GENOMIC DNA]</scope>
</reference>
<evidence type="ECO:0000313" key="3">
    <source>
        <dbReference type="Proteomes" id="UP001189429"/>
    </source>
</evidence>
<evidence type="ECO:0000313" key="2">
    <source>
        <dbReference type="EMBL" id="CAK0888256.1"/>
    </source>
</evidence>
<dbReference type="Proteomes" id="UP001189429">
    <property type="component" value="Unassembled WGS sequence"/>
</dbReference>
<accession>A0ABN9WNR0</accession>
<protein>
    <submittedName>
        <fullName evidence="2">Uncharacterized protein</fullName>
    </submittedName>
</protein>
<feature type="compositionally biased region" description="Low complexity" evidence="1">
    <location>
        <begin position="59"/>
        <end position="73"/>
    </location>
</feature>
<feature type="non-terminal residue" evidence="2">
    <location>
        <position position="159"/>
    </location>
</feature>
<evidence type="ECO:0000256" key="1">
    <source>
        <dbReference type="SAM" id="MobiDB-lite"/>
    </source>
</evidence>